<dbReference type="EMBL" id="JAWJAY010000001">
    <property type="protein sequence ID" value="MDV2883563.1"/>
    <property type="molecule type" value="Genomic_DNA"/>
</dbReference>
<evidence type="ECO:0000313" key="4">
    <source>
        <dbReference type="Proteomes" id="UP001285636"/>
    </source>
</evidence>
<comment type="caution">
    <text evidence="3">The sequence shown here is derived from an EMBL/GenBank/DDBJ whole genome shotgun (WGS) entry which is preliminary data.</text>
</comment>
<protein>
    <submittedName>
        <fullName evidence="3">RsfA family transcriptional regulator</fullName>
    </submittedName>
</protein>
<dbReference type="InterPro" id="IPR001005">
    <property type="entry name" value="SANT/Myb"/>
</dbReference>
<dbReference type="RefSeq" id="WP_075683105.1">
    <property type="nucleotide sequence ID" value="NZ_CP117835.1"/>
</dbReference>
<dbReference type="Pfam" id="PF13921">
    <property type="entry name" value="Myb_DNA-bind_6"/>
    <property type="match status" value="1"/>
</dbReference>
<dbReference type="AlphaFoldDB" id="A0AAJ2NLA7"/>
<dbReference type="PANTHER" id="PTHR41302:SF2">
    <property type="entry name" value="PRESPORE SPECIFIC TRANSCRIPTIONAL ACTIVATOR RSFA"/>
    <property type="match status" value="1"/>
</dbReference>
<dbReference type="PROSITE" id="PS50090">
    <property type="entry name" value="MYB_LIKE"/>
    <property type="match status" value="1"/>
</dbReference>
<reference evidence="3" key="1">
    <citation type="submission" date="2023-10" db="EMBL/GenBank/DDBJ databases">
        <title>Screening of Alkalihalophilus pseudofirmusBZ-TG-HK211 and Its Alleviation of Salt Stress on Rapeseed Growth.</title>
        <authorList>
            <person name="Zhao B."/>
            <person name="Guo T."/>
        </authorList>
    </citation>
    <scope>NUCLEOTIDE SEQUENCE</scope>
    <source>
        <strain evidence="3">BZ-TG-HK211</strain>
    </source>
</reference>
<dbReference type="NCBIfam" id="TIGR02894">
    <property type="entry name" value="DNA_bind_RsfA"/>
    <property type="match status" value="1"/>
</dbReference>
<sequence length="215" mass="24750">MKVRQDAWSHEDDVLLAETVLKHIREGSTQLQAFEEVGDELNRTSAACGFRWNAVVRQRFIKQIAEAKKERKQRKRAMSFSYYTQRKPLWAPPAAQPSMNAVSSYNPEPASSSSLSLDAVIQYLQTLSDQTNSKEVEEENQALIKTNLELINRNRELEIEIQKLKQDSSIIEEDYQSLIQIMNRARRMAILEDEETLSNASFKMDKNGNLEKLAK</sequence>
<accession>A0AAJ2NLA7</accession>
<dbReference type="NCBIfam" id="NF010534">
    <property type="entry name" value="PRK13923.1-2"/>
    <property type="match status" value="1"/>
</dbReference>
<evidence type="ECO:0000313" key="3">
    <source>
        <dbReference type="EMBL" id="MDV2883563.1"/>
    </source>
</evidence>
<dbReference type="PANTHER" id="PTHR41302">
    <property type="entry name" value="PRESPORE-SPECIFIC TRANSCRIPTIONAL REGULATOR RSFA-RELATED"/>
    <property type="match status" value="1"/>
</dbReference>
<organism evidence="3 4">
    <name type="scientific">Alkalihalophilus pseudofirmus</name>
    <name type="common">Bacillus pseudofirmus</name>
    <dbReference type="NCBI Taxonomy" id="79885"/>
    <lineage>
        <taxon>Bacteria</taxon>
        <taxon>Bacillati</taxon>
        <taxon>Bacillota</taxon>
        <taxon>Bacilli</taxon>
        <taxon>Bacillales</taxon>
        <taxon>Bacillaceae</taxon>
        <taxon>Alkalihalophilus</taxon>
    </lineage>
</organism>
<feature type="domain" description="Myb-like" evidence="2">
    <location>
        <begin position="1"/>
        <end position="56"/>
    </location>
</feature>
<feature type="coiled-coil region" evidence="1">
    <location>
        <begin position="133"/>
        <end position="174"/>
    </location>
</feature>
<dbReference type="InterPro" id="IPR014243">
    <property type="entry name" value="RsfA-like"/>
</dbReference>
<dbReference type="Proteomes" id="UP001285636">
    <property type="component" value="Unassembled WGS sequence"/>
</dbReference>
<evidence type="ECO:0000256" key="1">
    <source>
        <dbReference type="SAM" id="Coils"/>
    </source>
</evidence>
<proteinExistence type="predicted"/>
<evidence type="ECO:0000259" key="2">
    <source>
        <dbReference type="PROSITE" id="PS50090"/>
    </source>
</evidence>
<name>A0AAJ2NLA7_ALKPS</name>
<gene>
    <name evidence="3" type="ORF">RYX45_00120</name>
</gene>
<keyword evidence="1" id="KW-0175">Coiled coil</keyword>